<evidence type="ECO:0000256" key="1">
    <source>
        <dbReference type="ARBA" id="ARBA00004496"/>
    </source>
</evidence>
<gene>
    <name evidence="5" type="ORF">ONB1V03_LOCUS22742</name>
</gene>
<dbReference type="PANTHER" id="PTHR13463:SF3">
    <property type="entry name" value="PROTEIN C10"/>
    <property type="match status" value="1"/>
</dbReference>
<proteinExistence type="inferred from homology"/>
<protein>
    <recommendedName>
        <fullName evidence="3">Protein C10</fullName>
    </recommendedName>
</protein>
<dbReference type="PANTHER" id="PTHR13463">
    <property type="entry name" value="PROTEIN C10"/>
    <property type="match status" value="1"/>
</dbReference>
<dbReference type="AlphaFoldDB" id="A0A7R9MU02"/>
<evidence type="ECO:0000256" key="3">
    <source>
        <dbReference type="ARBA" id="ARBA00020502"/>
    </source>
</evidence>
<evidence type="ECO:0000313" key="6">
    <source>
        <dbReference type="Proteomes" id="UP000728032"/>
    </source>
</evidence>
<feature type="non-terminal residue" evidence="5">
    <location>
        <position position="1"/>
    </location>
</feature>
<dbReference type="EMBL" id="CAJPVJ010052966">
    <property type="protein sequence ID" value="CAG2183321.1"/>
    <property type="molecule type" value="Genomic_DNA"/>
</dbReference>
<dbReference type="EMBL" id="OC967791">
    <property type="protein sequence ID" value="CAD7666228.1"/>
    <property type="molecule type" value="Genomic_DNA"/>
</dbReference>
<comment type="similarity">
    <text evidence="2">Belongs to the UPF0456 family.</text>
</comment>
<dbReference type="OrthoDB" id="75738at2759"/>
<accession>A0A7R9MU02</accession>
<dbReference type="InterPro" id="IPR026317">
    <property type="entry name" value="P_C10"/>
</dbReference>
<evidence type="ECO:0000313" key="5">
    <source>
        <dbReference type="EMBL" id="CAD7666228.1"/>
    </source>
</evidence>
<evidence type="ECO:0000256" key="2">
    <source>
        <dbReference type="ARBA" id="ARBA00007083"/>
    </source>
</evidence>
<keyword evidence="4" id="KW-0963">Cytoplasm</keyword>
<sequence>RHMQFVFPIATQILMDVISNYGFSKSGEGVIQFTLAVRRMERNDEEIKRLNTQLKTYFLPNLETS</sequence>
<dbReference type="Pfam" id="PF14974">
    <property type="entry name" value="P_C10"/>
    <property type="match status" value="1"/>
</dbReference>
<dbReference type="GO" id="GO:0005737">
    <property type="term" value="C:cytoplasm"/>
    <property type="evidence" value="ECO:0007669"/>
    <property type="project" value="UniProtKB-SubCell"/>
</dbReference>
<dbReference type="GO" id="GO:0009791">
    <property type="term" value="P:post-embryonic development"/>
    <property type="evidence" value="ECO:0007669"/>
    <property type="project" value="TreeGrafter"/>
</dbReference>
<reference evidence="5" key="1">
    <citation type="submission" date="2020-11" db="EMBL/GenBank/DDBJ databases">
        <authorList>
            <person name="Tran Van P."/>
        </authorList>
    </citation>
    <scope>NUCLEOTIDE SEQUENCE</scope>
</reference>
<keyword evidence="6" id="KW-1185">Reference proteome</keyword>
<name>A0A7R9MU02_9ACAR</name>
<organism evidence="5">
    <name type="scientific">Oppiella nova</name>
    <dbReference type="NCBI Taxonomy" id="334625"/>
    <lineage>
        <taxon>Eukaryota</taxon>
        <taxon>Metazoa</taxon>
        <taxon>Ecdysozoa</taxon>
        <taxon>Arthropoda</taxon>
        <taxon>Chelicerata</taxon>
        <taxon>Arachnida</taxon>
        <taxon>Acari</taxon>
        <taxon>Acariformes</taxon>
        <taxon>Sarcoptiformes</taxon>
        <taxon>Oribatida</taxon>
        <taxon>Brachypylina</taxon>
        <taxon>Oppioidea</taxon>
        <taxon>Oppiidae</taxon>
        <taxon>Oppiella</taxon>
    </lineage>
</organism>
<dbReference type="Proteomes" id="UP000728032">
    <property type="component" value="Unassembled WGS sequence"/>
</dbReference>
<evidence type="ECO:0000256" key="4">
    <source>
        <dbReference type="ARBA" id="ARBA00022490"/>
    </source>
</evidence>
<comment type="subcellular location">
    <subcellularLocation>
        <location evidence="1">Cytoplasm</location>
    </subcellularLocation>
</comment>